<name>A0ABQ7DD54_BRACR</name>
<organism evidence="1 2">
    <name type="scientific">Brassica cretica</name>
    <name type="common">Mustard</name>
    <dbReference type="NCBI Taxonomy" id="69181"/>
    <lineage>
        <taxon>Eukaryota</taxon>
        <taxon>Viridiplantae</taxon>
        <taxon>Streptophyta</taxon>
        <taxon>Embryophyta</taxon>
        <taxon>Tracheophyta</taxon>
        <taxon>Spermatophyta</taxon>
        <taxon>Magnoliopsida</taxon>
        <taxon>eudicotyledons</taxon>
        <taxon>Gunneridae</taxon>
        <taxon>Pentapetalae</taxon>
        <taxon>rosids</taxon>
        <taxon>malvids</taxon>
        <taxon>Brassicales</taxon>
        <taxon>Brassicaceae</taxon>
        <taxon>Brassiceae</taxon>
        <taxon>Brassica</taxon>
    </lineage>
</organism>
<evidence type="ECO:0000313" key="1">
    <source>
        <dbReference type="EMBL" id="KAF3575517.1"/>
    </source>
</evidence>
<sequence length="57" mass="6476">MIRQDILVQYSMVNLELFNIVEEVKKVSKAFVVLLVNAENAQSWDGVKKSCFTGSVR</sequence>
<gene>
    <name evidence="1" type="ORF">DY000_02029579</name>
</gene>
<comment type="caution">
    <text evidence="1">The sequence shown here is derived from an EMBL/GenBank/DDBJ whole genome shotgun (WGS) entry which is preliminary data.</text>
</comment>
<dbReference type="InterPro" id="IPR038795">
    <property type="entry name" value="MED8_plant"/>
</dbReference>
<accession>A0ABQ7DD54</accession>
<evidence type="ECO:0000313" key="2">
    <source>
        <dbReference type="Proteomes" id="UP000266723"/>
    </source>
</evidence>
<reference evidence="1 2" key="1">
    <citation type="journal article" date="2020" name="BMC Genomics">
        <title>Intraspecific diversification of the crop wild relative Brassica cretica Lam. using demographic model selection.</title>
        <authorList>
            <person name="Kioukis A."/>
            <person name="Michalopoulou V.A."/>
            <person name="Briers L."/>
            <person name="Pirintsos S."/>
            <person name="Studholme D.J."/>
            <person name="Pavlidis P."/>
            <person name="Sarris P.F."/>
        </authorList>
    </citation>
    <scope>NUCLEOTIDE SEQUENCE [LARGE SCALE GENOMIC DNA]</scope>
    <source>
        <strain evidence="2">cv. PFS-1207/04</strain>
    </source>
</reference>
<dbReference type="PANTHER" id="PTHR35552:SF1">
    <property type="entry name" value="MEDIATOR OF RNA POLYMERASE II TRANSCRIPTION SUBUNIT 8"/>
    <property type="match status" value="1"/>
</dbReference>
<keyword evidence="2" id="KW-1185">Reference proteome</keyword>
<dbReference type="PANTHER" id="PTHR35552">
    <property type="entry name" value="MEDIATOR OF RNA POLYMERASE II TRANSCRIPTION SUBUNIT 8"/>
    <property type="match status" value="1"/>
</dbReference>
<dbReference type="EMBL" id="QGKV02000649">
    <property type="protein sequence ID" value="KAF3575517.1"/>
    <property type="molecule type" value="Genomic_DNA"/>
</dbReference>
<protein>
    <submittedName>
        <fullName evidence="1">Uncharacterized protein</fullName>
    </submittedName>
</protein>
<dbReference type="Proteomes" id="UP000266723">
    <property type="component" value="Unassembled WGS sequence"/>
</dbReference>
<proteinExistence type="predicted"/>